<dbReference type="Gene3D" id="3.30.40.10">
    <property type="entry name" value="Zinc/RING finger domain, C3HC4 (zinc finger)"/>
    <property type="match status" value="2"/>
</dbReference>
<dbReference type="PROSITE" id="PS50016">
    <property type="entry name" value="ZF_PHD_2"/>
    <property type="match status" value="1"/>
</dbReference>
<evidence type="ECO:0000256" key="4">
    <source>
        <dbReference type="ARBA" id="ARBA00022833"/>
    </source>
</evidence>
<keyword evidence="3 5" id="KW-0863">Zinc-finger</keyword>
<dbReference type="PROSITE" id="PS50089">
    <property type="entry name" value="ZF_RING_2"/>
    <property type="match status" value="1"/>
</dbReference>
<feature type="domain" description="RING-type" evidence="8">
    <location>
        <begin position="41"/>
        <end position="87"/>
    </location>
</feature>
<feature type="non-terminal residue" evidence="9">
    <location>
        <position position="708"/>
    </location>
</feature>
<dbReference type="SUPFAM" id="SSF57850">
    <property type="entry name" value="RING/U-box"/>
    <property type="match status" value="1"/>
</dbReference>
<accession>A0ABP0SK83</accession>
<name>A0ABP0SK83_9DINO</name>
<evidence type="ECO:0000313" key="10">
    <source>
        <dbReference type="Proteomes" id="UP001642464"/>
    </source>
</evidence>
<dbReference type="Proteomes" id="UP001642464">
    <property type="component" value="Unassembled WGS sequence"/>
</dbReference>
<evidence type="ECO:0000259" key="7">
    <source>
        <dbReference type="PROSITE" id="PS50016"/>
    </source>
</evidence>
<dbReference type="SUPFAM" id="SSF57903">
    <property type="entry name" value="FYVE/PHD zinc finger"/>
    <property type="match status" value="1"/>
</dbReference>
<dbReference type="Pfam" id="PF02493">
    <property type="entry name" value="MORN"/>
    <property type="match status" value="2"/>
</dbReference>
<dbReference type="InterPro" id="IPR011011">
    <property type="entry name" value="Znf_FYVE_PHD"/>
</dbReference>
<dbReference type="SMART" id="SM00698">
    <property type="entry name" value="MORN"/>
    <property type="match status" value="2"/>
</dbReference>
<comment type="caution">
    <text evidence="9">The sequence shown here is derived from an EMBL/GenBank/DDBJ whole genome shotgun (WGS) entry which is preliminary data.</text>
</comment>
<dbReference type="InterPro" id="IPR003409">
    <property type="entry name" value="MORN"/>
</dbReference>
<dbReference type="PANTHER" id="PTHR23084">
    <property type="entry name" value="PHOSPHATIDYLINOSITOL-4-PHOSPHATE 5-KINASE RELATED"/>
    <property type="match status" value="1"/>
</dbReference>
<dbReference type="InterPro" id="IPR013083">
    <property type="entry name" value="Znf_RING/FYVE/PHD"/>
</dbReference>
<organism evidence="9 10">
    <name type="scientific">Durusdinium trenchii</name>
    <dbReference type="NCBI Taxonomy" id="1381693"/>
    <lineage>
        <taxon>Eukaryota</taxon>
        <taxon>Sar</taxon>
        <taxon>Alveolata</taxon>
        <taxon>Dinophyceae</taxon>
        <taxon>Suessiales</taxon>
        <taxon>Symbiodiniaceae</taxon>
        <taxon>Durusdinium</taxon>
    </lineage>
</organism>
<keyword evidence="10" id="KW-1185">Reference proteome</keyword>
<evidence type="ECO:0000256" key="3">
    <source>
        <dbReference type="ARBA" id="ARBA00022771"/>
    </source>
</evidence>
<feature type="domain" description="PHD-type" evidence="7">
    <location>
        <begin position="123"/>
        <end position="173"/>
    </location>
</feature>
<keyword evidence="2" id="KW-0677">Repeat</keyword>
<dbReference type="PANTHER" id="PTHR23084:SF263">
    <property type="entry name" value="MORN REPEAT-CONTAINING PROTEIN 1"/>
    <property type="match status" value="1"/>
</dbReference>
<evidence type="ECO:0000256" key="1">
    <source>
        <dbReference type="ARBA" id="ARBA00022723"/>
    </source>
</evidence>
<dbReference type="InterPro" id="IPR001841">
    <property type="entry name" value="Znf_RING"/>
</dbReference>
<protein>
    <submittedName>
        <fullName evidence="9">PHD and RING finger domain-containing protein 1</fullName>
    </submittedName>
</protein>
<dbReference type="SMART" id="SM00249">
    <property type="entry name" value="PHD"/>
    <property type="match status" value="1"/>
</dbReference>
<feature type="compositionally biased region" description="Low complexity" evidence="6">
    <location>
        <begin position="453"/>
        <end position="463"/>
    </location>
</feature>
<dbReference type="InterPro" id="IPR019787">
    <property type="entry name" value="Znf_PHD-finger"/>
</dbReference>
<evidence type="ECO:0000259" key="8">
    <source>
        <dbReference type="PROSITE" id="PS50089"/>
    </source>
</evidence>
<feature type="region of interest" description="Disordered" evidence="6">
    <location>
        <begin position="1"/>
        <end position="38"/>
    </location>
</feature>
<evidence type="ECO:0000256" key="6">
    <source>
        <dbReference type="SAM" id="MobiDB-lite"/>
    </source>
</evidence>
<feature type="compositionally biased region" description="Basic and acidic residues" evidence="6">
    <location>
        <begin position="583"/>
        <end position="596"/>
    </location>
</feature>
<dbReference type="InterPro" id="IPR001965">
    <property type="entry name" value="Znf_PHD"/>
</dbReference>
<evidence type="ECO:0000313" key="9">
    <source>
        <dbReference type="EMBL" id="CAK9112806.1"/>
    </source>
</evidence>
<feature type="region of interest" description="Disordered" evidence="6">
    <location>
        <begin position="450"/>
        <end position="485"/>
    </location>
</feature>
<dbReference type="InterPro" id="IPR059153">
    <property type="entry name" value="NSD_PHD-1st"/>
</dbReference>
<proteinExistence type="predicted"/>
<evidence type="ECO:0000256" key="2">
    <source>
        <dbReference type="ARBA" id="ARBA00022737"/>
    </source>
</evidence>
<gene>
    <name evidence="9" type="ORF">SCF082_LOCUS52303</name>
</gene>
<dbReference type="Pfam" id="PF13639">
    <property type="entry name" value="zf-RING_2"/>
    <property type="match status" value="1"/>
</dbReference>
<reference evidence="9 10" key="1">
    <citation type="submission" date="2024-02" db="EMBL/GenBank/DDBJ databases">
        <authorList>
            <person name="Chen Y."/>
            <person name="Shah S."/>
            <person name="Dougan E. K."/>
            <person name="Thang M."/>
            <person name="Chan C."/>
        </authorList>
    </citation>
    <scope>NUCLEOTIDE SEQUENCE [LARGE SCALE GENOMIC DNA]</scope>
</reference>
<feature type="non-terminal residue" evidence="9">
    <location>
        <position position="1"/>
    </location>
</feature>
<dbReference type="Pfam" id="PF23011">
    <property type="entry name" value="PHD-1st_NSD"/>
    <property type="match status" value="1"/>
</dbReference>
<dbReference type="EMBL" id="CAXAMM010044028">
    <property type="protein sequence ID" value="CAK9112806.1"/>
    <property type="molecule type" value="Genomic_DNA"/>
</dbReference>
<feature type="region of interest" description="Disordered" evidence="6">
    <location>
        <begin position="583"/>
        <end position="602"/>
    </location>
</feature>
<keyword evidence="4" id="KW-0862">Zinc</keyword>
<evidence type="ECO:0000256" key="5">
    <source>
        <dbReference type="PROSITE-ProRule" id="PRU00175"/>
    </source>
</evidence>
<dbReference type="SMART" id="SM00184">
    <property type="entry name" value="RING"/>
    <property type="match status" value="2"/>
</dbReference>
<feature type="region of interest" description="Disordered" evidence="6">
    <location>
        <begin position="188"/>
        <end position="209"/>
    </location>
</feature>
<dbReference type="Gene3D" id="2.20.110.10">
    <property type="entry name" value="Histone H3 K4-specific methyltransferase SET7/9 N-terminal domain"/>
    <property type="match status" value="1"/>
</dbReference>
<keyword evidence="1" id="KW-0479">Metal-binding</keyword>
<sequence>RGMKRARSTGEDEGEARGGVADRDADGAGATEGEEDDAPPCTVCLNDIRVEGSGSKEPALLDGCVHVFHFECIMPWVQRSSTCPTCRAAVKVVTKSISQEKVKVVKPVTSSHQADFDVIEDFSEPCYVCDSDEDEASLLLCDAPGCSRTCHLNCCGLAAVPEGEWLCSECQRSESAALYDRVAALPNPPISLQGAGPEPTPRSRRGQRGRARLRRLEWNFPRDPTSQYGGQRPRLVNNTPQQISQRMDEALMMDLQQNRGLQSHYENRQALLPEVINHMHAWRRQGRTLLREEVDLWKSISSWLLPRGNLDADADGARIRFALLLQIRHWASHLSIATARNSEVAQNVSHCFRDDNETAQNKAVQQRIIASFQELSRANQRQGLDQARIELILRRSSAARAARQSFEQGKRARVGEKSELRRAASYGLSGTMKTLPTSQDDADAVRRLIEGNSSSSSSSSSSSMGPTKIRNTPVPQKRQERSLTAAERKKLISDSVRRQGRALIPAIYPELRQDQIFALARKAEKMFLAEFSDACQLALRSNDATIRLSSKMRPLEVIQATFGFSEDFFKEVAAFACNNSNDKQRYRSNNKNDKRAPRQQNKMQVEYLDGVARVTYANGDVYEGPFDDRRLKHGCNATYTFAGTGDEEAPANVYKGEYTDGERTGTGSMTFSDGSRYRGEWVKGFRQGMGSYTYQNGDIYSGEWKNSK</sequence>
<dbReference type="SUPFAM" id="SSF82185">
    <property type="entry name" value="Histone H3 K4-specific methyltransferase SET7/9 N-terminal domain"/>
    <property type="match status" value="1"/>
</dbReference>